<dbReference type="InParanoid" id="A0A423X7G2"/>
<dbReference type="EMBL" id="LKEB01000024">
    <property type="protein sequence ID" value="ROW11972.1"/>
    <property type="molecule type" value="Genomic_DNA"/>
</dbReference>
<evidence type="ECO:0000313" key="3">
    <source>
        <dbReference type="EMBL" id="ROW11972.1"/>
    </source>
</evidence>
<dbReference type="PANTHER" id="PTHR24148">
    <property type="entry name" value="ANKYRIN REPEAT DOMAIN-CONTAINING PROTEIN 39 HOMOLOG-RELATED"/>
    <property type="match status" value="1"/>
</dbReference>
<comment type="caution">
    <text evidence="3">The sequence shown here is derived from an EMBL/GenBank/DDBJ whole genome shotgun (WGS) entry which is preliminary data.</text>
</comment>
<proteinExistence type="predicted"/>
<evidence type="ECO:0000259" key="2">
    <source>
        <dbReference type="Pfam" id="PF06985"/>
    </source>
</evidence>
<protein>
    <recommendedName>
        <fullName evidence="2">Heterokaryon incompatibility domain-containing protein</fullName>
    </recommendedName>
</protein>
<dbReference type="InterPro" id="IPR010730">
    <property type="entry name" value="HET"/>
</dbReference>
<dbReference type="OrthoDB" id="4850726at2759"/>
<dbReference type="PANTHER" id="PTHR24148:SF64">
    <property type="entry name" value="HETEROKARYON INCOMPATIBILITY DOMAIN-CONTAINING PROTEIN"/>
    <property type="match status" value="1"/>
</dbReference>
<name>A0A423X7G2_9PEZI</name>
<gene>
    <name evidence="3" type="ORF">VPNG_05186</name>
</gene>
<dbReference type="AlphaFoldDB" id="A0A423X7G2"/>
<evidence type="ECO:0000256" key="1">
    <source>
        <dbReference type="SAM" id="MobiDB-lite"/>
    </source>
</evidence>
<organism evidence="3 4">
    <name type="scientific">Cytospora leucostoma</name>
    <dbReference type="NCBI Taxonomy" id="1230097"/>
    <lineage>
        <taxon>Eukaryota</taxon>
        <taxon>Fungi</taxon>
        <taxon>Dikarya</taxon>
        <taxon>Ascomycota</taxon>
        <taxon>Pezizomycotina</taxon>
        <taxon>Sordariomycetes</taxon>
        <taxon>Sordariomycetidae</taxon>
        <taxon>Diaporthales</taxon>
        <taxon>Cytosporaceae</taxon>
        <taxon>Cytospora</taxon>
    </lineage>
</organism>
<dbReference type="Pfam" id="PF26639">
    <property type="entry name" value="Het-6_barrel"/>
    <property type="match status" value="1"/>
</dbReference>
<dbReference type="STRING" id="1230097.A0A423X7G2"/>
<dbReference type="InterPro" id="IPR052895">
    <property type="entry name" value="HetReg/Transcr_Mod"/>
</dbReference>
<keyword evidence="4" id="KW-1185">Reference proteome</keyword>
<feature type="domain" description="Heterokaryon incompatibility" evidence="2">
    <location>
        <begin position="96"/>
        <end position="255"/>
    </location>
</feature>
<dbReference type="Pfam" id="PF06985">
    <property type="entry name" value="HET"/>
    <property type="match status" value="1"/>
</dbReference>
<sequence>MSHPDTSRPSDDKLDEGERTCEQPRGGLGKALSSYVYTPLPPEDVMVVDTCDTKTRGPKKLFTRLLVIHPGEYNDDIEVDLEVVALGDATLPFPTYDVLSYVWGANASPGIVHVGKEKRTIPITSNLDEAMRHLRHPDRPRHMWIDALCIDQANPKEQSRQVAYMSHIYWTAPRVVVWLGPSADDSDLALETLQDIGSRIRVDWLMERITGVTELDDERFGGDDSAHLPLSERQYRAVFALMQRSWFERIWIRQEVFKADEDESLAVCGSKAVSWGEFRRGLYCCVVNNAPRMFEGWMRQTWYARVYLIQPVIRQEPYDLASLRHSTVGALCTDPRDRIYALLGLLDNQYTNLSIIPDYSKAVEEVYQDVVLQYLRGSGSLDLLRSCGRDKDHNPTSLPTWVPDWSSPRHLPDPFRLPMVFCPFDACGEYLGGGILRVAGVSLGTIGDFFDLAVTSRKALVASIRSLLPRDAVDQAYPGGGNLQDAYRITLCVDYFCDRTEPPNYHEAETSSLSLSSRDSEEAMRSIMVEEDLPPENNFVNVVENSRYESRFFTTREGYLGWAPETAKRGDQIIQLLGCNLPIMVRRSSRPDGVYFEVIETCYLHGFMYGEAFLGRLPDGLQPVLHIGESDLPRFRDSKTGDTAIEDPRFSTLPIDLGRFRSERESGITPRLDIGPETWRSRGVEVVDFDLV</sequence>
<feature type="compositionally biased region" description="Basic and acidic residues" evidence="1">
    <location>
        <begin position="1"/>
        <end position="22"/>
    </location>
</feature>
<evidence type="ECO:0000313" key="4">
    <source>
        <dbReference type="Proteomes" id="UP000285146"/>
    </source>
</evidence>
<feature type="region of interest" description="Disordered" evidence="1">
    <location>
        <begin position="1"/>
        <end position="27"/>
    </location>
</feature>
<reference evidence="3 4" key="1">
    <citation type="submission" date="2015-09" db="EMBL/GenBank/DDBJ databases">
        <title>Host preference determinants of Valsa canker pathogens revealed by comparative genomics.</title>
        <authorList>
            <person name="Yin Z."/>
            <person name="Huang L."/>
        </authorList>
    </citation>
    <scope>NUCLEOTIDE SEQUENCE [LARGE SCALE GENOMIC DNA]</scope>
    <source>
        <strain evidence="3 4">SXYLt</strain>
    </source>
</reference>
<dbReference type="Proteomes" id="UP000285146">
    <property type="component" value="Unassembled WGS sequence"/>
</dbReference>
<accession>A0A423X7G2</accession>